<dbReference type="Gene3D" id="3.40.50.1820">
    <property type="entry name" value="alpha/beta hydrolase"/>
    <property type="match status" value="1"/>
</dbReference>
<keyword evidence="4" id="KW-1185">Reference proteome</keyword>
<evidence type="ECO:0000313" key="3">
    <source>
        <dbReference type="EMBL" id="QIO07016.1"/>
    </source>
</evidence>
<dbReference type="SUPFAM" id="SSF53474">
    <property type="entry name" value="alpha/beta-Hydrolases"/>
    <property type="match status" value="1"/>
</dbReference>
<dbReference type="AlphaFoldDB" id="A0A6G8RYI8"/>
<feature type="chain" id="PRO_5026079899" evidence="1">
    <location>
        <begin position="25"/>
        <end position="327"/>
    </location>
</feature>
<evidence type="ECO:0000259" key="2">
    <source>
        <dbReference type="Pfam" id="PF00561"/>
    </source>
</evidence>
<dbReference type="EMBL" id="CP049801">
    <property type="protein sequence ID" value="QIO07016.1"/>
    <property type="molecule type" value="Genomic_DNA"/>
</dbReference>
<protein>
    <submittedName>
        <fullName evidence="3">Triacylglycerol lipase</fullName>
    </submittedName>
</protein>
<organism evidence="3 4">
    <name type="scientific">Acinetobacter shaoyimingii</name>
    <dbReference type="NCBI Taxonomy" id="2715164"/>
    <lineage>
        <taxon>Bacteria</taxon>
        <taxon>Pseudomonadati</taxon>
        <taxon>Pseudomonadota</taxon>
        <taxon>Gammaproteobacteria</taxon>
        <taxon>Moraxellales</taxon>
        <taxon>Moraxellaceae</taxon>
        <taxon>Acinetobacter</taxon>
    </lineage>
</organism>
<dbReference type="Pfam" id="PF00561">
    <property type="entry name" value="Abhydrolase_1"/>
    <property type="match status" value="1"/>
</dbReference>
<keyword evidence="1" id="KW-0732">Signal</keyword>
<name>A0A6G8RYI8_9GAMM</name>
<dbReference type="RefSeq" id="WP_166225668.1">
    <property type="nucleotide sequence ID" value="NZ_CP049801.1"/>
</dbReference>
<feature type="domain" description="AB hydrolase-1" evidence="2">
    <location>
        <begin position="44"/>
        <end position="163"/>
    </location>
</feature>
<dbReference type="KEGG" id="asha:G8E00_14270"/>
<proteinExistence type="predicted"/>
<gene>
    <name evidence="3" type="ORF">G8E00_14270</name>
</gene>
<feature type="signal peptide" evidence="1">
    <location>
        <begin position="1"/>
        <end position="24"/>
    </location>
</feature>
<reference evidence="3 4" key="1">
    <citation type="submission" date="2020-03" db="EMBL/GenBank/DDBJ databases">
        <authorList>
            <person name="Zhu W."/>
        </authorList>
    </citation>
    <scope>NUCLEOTIDE SEQUENCE [LARGE SCALE GENOMIC DNA]</scope>
    <source>
        <strain evidence="3 4">323-1</strain>
    </source>
</reference>
<dbReference type="Proteomes" id="UP000502297">
    <property type="component" value="Chromosome"/>
</dbReference>
<evidence type="ECO:0000313" key="4">
    <source>
        <dbReference type="Proteomes" id="UP000502297"/>
    </source>
</evidence>
<dbReference type="InterPro" id="IPR000073">
    <property type="entry name" value="AB_hydrolase_1"/>
</dbReference>
<evidence type="ECO:0000256" key="1">
    <source>
        <dbReference type="SAM" id="SignalP"/>
    </source>
</evidence>
<accession>A0A6G8RYI8</accession>
<sequence>MKIKMYIHYAITLSSFILCTISNASGLIHVKSSQVNSDYAKTKYPIVMAHGFALGFSRIGTEKFGLDQFYQITPDLVRNGANVFVAQMSPVESTIVRGEQLLQQVDQVLALSGAQKVNLIGHSHGGPTVRYIEAVAPQKVASLTAVAGSMKGTPLSAGLTNSNFLSKAGKIVIGNLLAPAITILEGNPKLSINYEAAMYDLSEQGALAFNQKFPSAALPKDCNSNGVPRTENGIYHYSWIGSSKVTNVLDVLDTAIVATGVVLMPNEKNHDGLVPICSAKYGKVIRDNYNLNHFDEVNQVLGLKSVFAPDPISIFRQHANRLKLQGL</sequence>
<dbReference type="InterPro" id="IPR029058">
    <property type="entry name" value="AB_hydrolase_fold"/>
</dbReference>